<reference evidence="1 2" key="1">
    <citation type="submission" date="2023-07" db="EMBL/GenBank/DDBJ databases">
        <title>Sequencing the genomes of 1000 actinobacteria strains.</title>
        <authorList>
            <person name="Klenk H.-P."/>
        </authorList>
    </citation>
    <scope>NUCLEOTIDE SEQUENCE [LARGE SCALE GENOMIC DNA]</scope>
    <source>
        <strain evidence="1 2">DSM 44388</strain>
    </source>
</reference>
<dbReference type="InterPro" id="IPR006521">
    <property type="entry name" value="Tail_protein_I"/>
</dbReference>
<keyword evidence="2" id="KW-1185">Reference proteome</keyword>
<evidence type="ECO:0000313" key="1">
    <source>
        <dbReference type="EMBL" id="MDP9829442.1"/>
    </source>
</evidence>
<dbReference type="EMBL" id="JAUSQZ010000001">
    <property type="protein sequence ID" value="MDP9829442.1"/>
    <property type="molecule type" value="Genomic_DNA"/>
</dbReference>
<protein>
    <recommendedName>
        <fullName evidence="3">Phage tail protein</fullName>
    </recommendedName>
</protein>
<accession>A0ABT9PAB4</accession>
<sequence>MAPPRPVVSDVAEELYEALGAQTVGDEQRWILLHLCHAVTLSLQATQDLAADVVDEAGDIVRHGWSPLLDVDAVPLPYLGFLAQLVGVELAPGLDDASQRLRVRSALGWQRGTPASIVAAAQQWLTGGRQVQLTERHLGSAYRVRVRVYEAEATDVAQLNRSIRAAIPAGVIPTVDVLAGWTIDEMETALSGQTIAGLEADTTWPTVRDFEYQLP</sequence>
<evidence type="ECO:0000313" key="2">
    <source>
        <dbReference type="Proteomes" id="UP001235712"/>
    </source>
</evidence>
<dbReference type="RefSeq" id="WP_307247630.1">
    <property type="nucleotide sequence ID" value="NZ_JAUSQZ010000001.1"/>
</dbReference>
<evidence type="ECO:0008006" key="3">
    <source>
        <dbReference type="Google" id="ProtNLM"/>
    </source>
</evidence>
<dbReference type="Proteomes" id="UP001235712">
    <property type="component" value="Unassembled WGS sequence"/>
</dbReference>
<gene>
    <name evidence="1" type="ORF">J2S57_005191</name>
</gene>
<dbReference type="Pfam" id="PF09684">
    <property type="entry name" value="Tail_P2_I"/>
    <property type="match status" value="1"/>
</dbReference>
<comment type="caution">
    <text evidence="1">The sequence shown here is derived from an EMBL/GenBank/DDBJ whole genome shotgun (WGS) entry which is preliminary data.</text>
</comment>
<organism evidence="1 2">
    <name type="scientific">Kineosporia succinea</name>
    <dbReference type="NCBI Taxonomy" id="84632"/>
    <lineage>
        <taxon>Bacteria</taxon>
        <taxon>Bacillati</taxon>
        <taxon>Actinomycetota</taxon>
        <taxon>Actinomycetes</taxon>
        <taxon>Kineosporiales</taxon>
        <taxon>Kineosporiaceae</taxon>
        <taxon>Kineosporia</taxon>
    </lineage>
</organism>
<name>A0ABT9PAB4_9ACTN</name>
<proteinExistence type="predicted"/>